<dbReference type="InterPro" id="IPR029063">
    <property type="entry name" value="SAM-dependent_MTases_sf"/>
</dbReference>
<name>A0A3B0XR71_9ZZZZ</name>
<dbReference type="CDD" id="cd02440">
    <property type="entry name" value="AdoMet_MTases"/>
    <property type="match status" value="1"/>
</dbReference>
<dbReference type="SUPFAM" id="SSF53335">
    <property type="entry name" value="S-adenosyl-L-methionine-dependent methyltransferases"/>
    <property type="match status" value="1"/>
</dbReference>
<evidence type="ECO:0000313" key="3">
    <source>
        <dbReference type="EMBL" id="VAW66613.1"/>
    </source>
</evidence>
<dbReference type="EC" id="2.1.1.171" evidence="3"/>
<dbReference type="PROSITE" id="PS00092">
    <property type="entry name" value="N6_MTASE"/>
    <property type="match status" value="1"/>
</dbReference>
<gene>
    <name evidence="3" type="ORF">MNBD_GAMMA10-3268</name>
</gene>
<dbReference type="GO" id="GO:0052913">
    <property type="term" value="F:16S rRNA (guanine(966)-N(2))-methyltransferase activity"/>
    <property type="evidence" value="ECO:0007669"/>
    <property type="project" value="UniProtKB-EC"/>
</dbReference>
<dbReference type="InterPro" id="IPR004398">
    <property type="entry name" value="RNA_MeTrfase_RsmD"/>
</dbReference>
<dbReference type="Pfam" id="PF03602">
    <property type="entry name" value="Cons_hypoth95"/>
    <property type="match status" value="1"/>
</dbReference>
<dbReference type="NCBIfam" id="TIGR00095">
    <property type="entry name" value="16S rRNA (guanine(966)-N(2))-methyltransferase RsmD"/>
    <property type="match status" value="1"/>
</dbReference>
<dbReference type="Gene3D" id="3.40.50.150">
    <property type="entry name" value="Vaccinia Virus protein VP39"/>
    <property type="match status" value="1"/>
</dbReference>
<dbReference type="PANTHER" id="PTHR43542:SF1">
    <property type="entry name" value="METHYLTRANSFERASE"/>
    <property type="match status" value="1"/>
</dbReference>
<dbReference type="EMBL" id="UOFJ01000227">
    <property type="protein sequence ID" value="VAW66613.1"/>
    <property type="molecule type" value="Genomic_DNA"/>
</dbReference>
<keyword evidence="1 3" id="KW-0489">Methyltransferase</keyword>
<reference evidence="3" key="1">
    <citation type="submission" date="2018-06" db="EMBL/GenBank/DDBJ databases">
        <authorList>
            <person name="Zhirakovskaya E."/>
        </authorList>
    </citation>
    <scope>NUCLEOTIDE SEQUENCE</scope>
</reference>
<dbReference type="AlphaFoldDB" id="A0A3B0XR71"/>
<sequence>MVQKRVNKAGGKLRIIGGKWRSRQLPVAELEGLRPTTDRVRETLFNWLQSEVSGAHCLDLFAGSGALGFEAASRGAASVLMLEVQRQAANVLAHNIQRLDAQCIELVHQDAIQWLKAPPAQRYNIVFVDPPFSSDYLGQVCELLECGQYLAENALIYLEMGSAGALPELPASWAVAKEKKTGQVAYYLIKSRVK</sequence>
<proteinExistence type="predicted"/>
<evidence type="ECO:0000256" key="2">
    <source>
        <dbReference type="ARBA" id="ARBA00022679"/>
    </source>
</evidence>
<dbReference type="GO" id="GO:0003676">
    <property type="term" value="F:nucleic acid binding"/>
    <property type="evidence" value="ECO:0007669"/>
    <property type="project" value="InterPro"/>
</dbReference>
<dbReference type="InterPro" id="IPR002052">
    <property type="entry name" value="DNA_methylase_N6_adenine_CS"/>
</dbReference>
<dbReference type="PIRSF" id="PIRSF004553">
    <property type="entry name" value="CHP00095"/>
    <property type="match status" value="1"/>
</dbReference>
<keyword evidence="2 3" id="KW-0808">Transferase</keyword>
<dbReference type="PANTHER" id="PTHR43542">
    <property type="entry name" value="METHYLTRANSFERASE"/>
    <property type="match status" value="1"/>
</dbReference>
<protein>
    <submittedName>
        <fullName evidence="3">16S rRNA (Guanine(966)-N(2))-methyltransferase</fullName>
        <ecNumber evidence="3">2.1.1.171</ecNumber>
    </submittedName>
</protein>
<accession>A0A3B0XR71</accession>
<organism evidence="3">
    <name type="scientific">hydrothermal vent metagenome</name>
    <dbReference type="NCBI Taxonomy" id="652676"/>
    <lineage>
        <taxon>unclassified sequences</taxon>
        <taxon>metagenomes</taxon>
        <taxon>ecological metagenomes</taxon>
    </lineage>
</organism>
<evidence type="ECO:0000256" key="1">
    <source>
        <dbReference type="ARBA" id="ARBA00022603"/>
    </source>
</evidence>